<organism evidence="3 4">
    <name type="scientific">Sphaerosporella brunnea</name>
    <dbReference type="NCBI Taxonomy" id="1250544"/>
    <lineage>
        <taxon>Eukaryota</taxon>
        <taxon>Fungi</taxon>
        <taxon>Dikarya</taxon>
        <taxon>Ascomycota</taxon>
        <taxon>Pezizomycotina</taxon>
        <taxon>Pezizomycetes</taxon>
        <taxon>Pezizales</taxon>
        <taxon>Pyronemataceae</taxon>
        <taxon>Sphaerosporella</taxon>
    </lineage>
</organism>
<comment type="caution">
    <text evidence="3">The sequence shown here is derived from an EMBL/GenBank/DDBJ whole genome shotgun (WGS) entry which is preliminary data.</text>
</comment>
<dbReference type="Gene3D" id="1.10.287.1490">
    <property type="match status" value="1"/>
</dbReference>
<feature type="coiled-coil region" evidence="1">
    <location>
        <begin position="553"/>
        <end position="881"/>
    </location>
</feature>
<dbReference type="InParanoid" id="A0A5J5F7Z5"/>
<evidence type="ECO:0000256" key="1">
    <source>
        <dbReference type="SAM" id="Coils"/>
    </source>
</evidence>
<dbReference type="PANTHER" id="PTHR45615">
    <property type="entry name" value="MYOSIN HEAVY CHAIN, NON-MUSCLE"/>
    <property type="match status" value="1"/>
</dbReference>
<gene>
    <name evidence="3" type="ORF">FN846DRAFT_931736</name>
</gene>
<proteinExistence type="predicted"/>
<dbReference type="EMBL" id="VXIS01000019">
    <property type="protein sequence ID" value="KAA8912842.1"/>
    <property type="molecule type" value="Genomic_DNA"/>
</dbReference>
<dbReference type="GO" id="GO:0051015">
    <property type="term" value="F:actin filament binding"/>
    <property type="evidence" value="ECO:0007669"/>
    <property type="project" value="TreeGrafter"/>
</dbReference>
<dbReference type="PANTHER" id="PTHR45615:SF40">
    <property type="entry name" value="MYOSIN HEAVY CHAIN, NON-MUSCLE"/>
    <property type="match status" value="1"/>
</dbReference>
<dbReference type="GO" id="GO:0032982">
    <property type="term" value="C:myosin filament"/>
    <property type="evidence" value="ECO:0007669"/>
    <property type="project" value="TreeGrafter"/>
</dbReference>
<dbReference type="GO" id="GO:0016460">
    <property type="term" value="C:myosin II complex"/>
    <property type="evidence" value="ECO:0007669"/>
    <property type="project" value="TreeGrafter"/>
</dbReference>
<evidence type="ECO:0000313" key="3">
    <source>
        <dbReference type="EMBL" id="KAA8912842.1"/>
    </source>
</evidence>
<evidence type="ECO:0000256" key="2">
    <source>
        <dbReference type="SAM" id="MobiDB-lite"/>
    </source>
</evidence>
<protein>
    <submittedName>
        <fullName evidence="3">Uncharacterized protein</fullName>
    </submittedName>
</protein>
<reference evidence="3 4" key="1">
    <citation type="submission" date="2019-09" db="EMBL/GenBank/DDBJ databases">
        <title>Draft genome of the ectomycorrhizal ascomycete Sphaerosporella brunnea.</title>
        <authorList>
            <consortium name="DOE Joint Genome Institute"/>
            <person name="Benucci G.M."/>
            <person name="Marozzi G."/>
            <person name="Antonielli L."/>
            <person name="Sanchez S."/>
            <person name="Marco P."/>
            <person name="Wang X."/>
            <person name="Falini L.B."/>
            <person name="Barry K."/>
            <person name="Haridas S."/>
            <person name="Lipzen A."/>
            <person name="Labutti K."/>
            <person name="Grigoriev I.V."/>
            <person name="Murat C."/>
            <person name="Martin F."/>
            <person name="Albertini E."/>
            <person name="Donnini D."/>
            <person name="Bonito G."/>
        </authorList>
    </citation>
    <scope>NUCLEOTIDE SEQUENCE [LARGE SCALE GENOMIC DNA]</scope>
    <source>
        <strain evidence="3 4">Sb_GMNB300</strain>
    </source>
</reference>
<accession>A0A5J5F7Z5</accession>
<sequence length="1005" mass="112844">MALAAEILRVITAPYAVSLINLDDVLKKARQHEIQAWADSHPCQIRALSNAAIEALQYCPYGLSVIEKLGAVEQLRDEMLLQKPILLDTLMRGALQDDMNFQKFSPALVALLSTPLPPHSPPPAKLVAFFLRCLDRATKSPSISTIRPLYVLVANGYKHLTHQMSESQSHSFTKRMAGFLAEKVSADTDVNTFLTYCLATLAHMHLASRGKTAAIGEIFQGKKAPMVLTLVINIVNVLASHETGVVDWQEKVKIIKMATVIATAVSDQVKANGASSSDAASLARLLEKAKAQEDPRVVSEVVQFVSTLSLVSPPAPLKATIEVLVSRGRKEAASNMFLPLISTAFFAQAAPQRLVGDMLRSVIKRASTHNEASYSSYLLLRGRIEFIQTLSDSIPQSPHLRRHVLAALSTPEVVPLVNSFISHSIKSPAAPEACGDSGEACQWIIADLTNRLQLSLCTFILRCSLYNSRDEEAVLSPTTATAIMEKLTRISSTVKCPFENTLKAKTAHQDVLSLIEESASPEARISSRNWRQSLTQGLARQHGYIVSTLGEICRDLERRCENVEKPLRTEEENSRKLQAEVDKLNGRCKEVKEQLDRCIDNLDHTSAENEMLEKKLDCVMAKNRETMKRVKELEKEKEDAKQNIDELEKELADNQAKLERELAEAKAAHLEEVKAVRNAADQAAMDHMVVLNSRQESNEQLQVRVRELEEQVDEAEDEVSFLWEEKDRLESVLASAHEELSASNARVAALNDSNSFLSAEKSSLQEQNSALQMDIDQKLRDIDRQEQMLDELHYKMRRQNEQIILLGRTRHDLDARVQELETEVETAIRDGEEKLENVTSELEEKHEQELSSRDAAIETLKSKLEKVHRESEKQRAEIQELIKFRNMHEEREREAQDRLRQLMGLMTGAPVATTTTSRRRKSDEYGNDISPKRSKTCYPAPRKPTSEEMVKETPLLPQDDTNYGTAPVLTSTPNYAWERVTEREDLDETEEDALLRGDWSGDETM</sequence>
<keyword evidence="1" id="KW-0175">Coiled coil</keyword>
<dbReference type="GO" id="GO:0000146">
    <property type="term" value="F:microfilament motor activity"/>
    <property type="evidence" value="ECO:0007669"/>
    <property type="project" value="TreeGrafter"/>
</dbReference>
<dbReference type="AlphaFoldDB" id="A0A5J5F7Z5"/>
<name>A0A5J5F7Z5_9PEZI</name>
<keyword evidence="4" id="KW-1185">Reference proteome</keyword>
<dbReference type="Proteomes" id="UP000326924">
    <property type="component" value="Unassembled WGS sequence"/>
</dbReference>
<dbReference type="GO" id="GO:0005737">
    <property type="term" value="C:cytoplasm"/>
    <property type="evidence" value="ECO:0007669"/>
    <property type="project" value="TreeGrafter"/>
</dbReference>
<feature type="compositionally biased region" description="Polar residues" evidence="2">
    <location>
        <begin position="959"/>
        <end position="974"/>
    </location>
</feature>
<evidence type="ECO:0000313" key="4">
    <source>
        <dbReference type="Proteomes" id="UP000326924"/>
    </source>
</evidence>
<feature type="region of interest" description="Disordered" evidence="2">
    <location>
        <begin position="912"/>
        <end position="1005"/>
    </location>
</feature>
<dbReference type="OrthoDB" id="5332870at2759"/>